<dbReference type="Proteomes" id="UP000033140">
    <property type="component" value="Unassembled WGS sequence"/>
</dbReference>
<evidence type="ECO:0000313" key="1">
    <source>
        <dbReference type="EMBL" id="GAO48551.1"/>
    </source>
</evidence>
<keyword evidence="2" id="KW-1185">Reference proteome</keyword>
<name>A0A0E9NFT9_SAICN</name>
<protein>
    <submittedName>
        <fullName evidence="1">Uncharacterized protein</fullName>
    </submittedName>
</protein>
<reference evidence="1 2" key="3">
    <citation type="journal article" date="2015" name="Genome Announc.">
        <title>Draft Genome Sequence of the Archiascomycetous Yeast Saitoella complicata.</title>
        <authorList>
            <person name="Yamauchi K."/>
            <person name="Kondo S."/>
            <person name="Hamamoto M."/>
            <person name="Takahashi Y."/>
            <person name="Ogura Y."/>
            <person name="Hayashi T."/>
            <person name="Nishida H."/>
        </authorList>
    </citation>
    <scope>NUCLEOTIDE SEQUENCE [LARGE SCALE GENOMIC DNA]</scope>
    <source>
        <strain evidence="1 2">NRRL Y-17804</strain>
    </source>
</reference>
<reference evidence="1 2" key="2">
    <citation type="journal article" date="2014" name="J. Gen. Appl. Microbiol.">
        <title>The early diverging ascomycetous budding yeast Saitoella complicata has three histone deacetylases belonging to the Clr6, Hos2, and Rpd3 lineages.</title>
        <authorList>
            <person name="Nishida H."/>
            <person name="Matsumoto T."/>
            <person name="Kondo S."/>
            <person name="Hamamoto M."/>
            <person name="Yoshikawa H."/>
        </authorList>
    </citation>
    <scope>NUCLEOTIDE SEQUENCE [LARGE SCALE GENOMIC DNA]</scope>
    <source>
        <strain evidence="1 2">NRRL Y-17804</strain>
    </source>
</reference>
<gene>
    <name evidence="1" type="ORF">G7K_2724-t1</name>
</gene>
<evidence type="ECO:0000313" key="2">
    <source>
        <dbReference type="Proteomes" id="UP000033140"/>
    </source>
</evidence>
<sequence>MLALPSAAARTEPLVGQKRTLEGLPKSGINYDDTASAPVQPRVEGLVLPTSNTPDGASSTSADAKLAPVLASPAEHTAEAATIMQNLRTVKESVVNSHKLLTIYLALRDEFVASLNALKAARTAHDADRQILRNLQHSHAALQRDIAQIPTLRAQNQRLVSEKTQLQTAVNQLTAVIKNLPDMKQLADSIQGYQEACAAKDRQIMDMKKQLAEYQARERRNEHPTPPADPLQLGLVPMEGSAANGDGSVDFDLGTTTQSATQEGVQPVVITLDD</sequence>
<dbReference type="RefSeq" id="XP_019025328.1">
    <property type="nucleotide sequence ID" value="XM_019167488.1"/>
</dbReference>
<reference evidence="1 2" key="1">
    <citation type="journal article" date="2011" name="J. Gen. Appl. Microbiol.">
        <title>Draft genome sequencing of the enigmatic yeast Saitoella complicata.</title>
        <authorList>
            <person name="Nishida H."/>
            <person name="Hamamoto M."/>
            <person name="Sugiyama J."/>
        </authorList>
    </citation>
    <scope>NUCLEOTIDE SEQUENCE [LARGE SCALE GENOMIC DNA]</scope>
    <source>
        <strain evidence="1 2">NRRL Y-17804</strain>
    </source>
</reference>
<organism evidence="1 2">
    <name type="scientific">Saitoella complicata (strain BCRC 22490 / CBS 7301 / JCM 7358 / NBRC 10748 / NRRL Y-17804)</name>
    <dbReference type="NCBI Taxonomy" id="698492"/>
    <lineage>
        <taxon>Eukaryota</taxon>
        <taxon>Fungi</taxon>
        <taxon>Dikarya</taxon>
        <taxon>Ascomycota</taxon>
        <taxon>Taphrinomycotina</taxon>
        <taxon>Taphrinomycotina incertae sedis</taxon>
        <taxon>Saitoella</taxon>
    </lineage>
</organism>
<comment type="caution">
    <text evidence="1">The sequence shown here is derived from an EMBL/GenBank/DDBJ whole genome shotgun (WGS) entry which is preliminary data.</text>
</comment>
<dbReference type="EMBL" id="BACD03000015">
    <property type="protein sequence ID" value="GAO48551.1"/>
    <property type="molecule type" value="Genomic_DNA"/>
</dbReference>
<dbReference type="AlphaFoldDB" id="A0A0E9NFT9"/>
<proteinExistence type="predicted"/>
<accession>A0A0E9NFT9</accession>